<keyword evidence="1" id="KW-0472">Membrane</keyword>
<evidence type="ECO:0000313" key="2">
    <source>
        <dbReference type="EMBL" id="BDI07302.1"/>
    </source>
</evidence>
<dbReference type="Proteomes" id="UP001057498">
    <property type="component" value="Chromosome"/>
</dbReference>
<dbReference type="PIRSF" id="PIRSF038991">
    <property type="entry name" value="Protein_AbrB"/>
    <property type="match status" value="1"/>
</dbReference>
<dbReference type="NCBIfam" id="TIGR03082">
    <property type="entry name" value="Gneg_AbrB_dup"/>
    <property type="match status" value="2"/>
</dbReference>
<accession>A0ABM7YRS6</accession>
<dbReference type="InterPro" id="IPR017516">
    <property type="entry name" value="AbrB_dup"/>
</dbReference>
<evidence type="ECO:0000313" key="3">
    <source>
        <dbReference type="Proteomes" id="UP001057498"/>
    </source>
</evidence>
<name>A0ABM7YRS6_9BURK</name>
<feature type="transmembrane region" description="Helical" evidence="1">
    <location>
        <begin position="276"/>
        <end position="297"/>
    </location>
</feature>
<reference evidence="2" key="1">
    <citation type="submission" date="2022-04" db="EMBL/GenBank/DDBJ databases">
        <title>Whole genome sequence of Sphaerotilus sp. FB-5.</title>
        <authorList>
            <person name="Takeda M."/>
            <person name="Narihara S."/>
            <person name="Akimoto M."/>
            <person name="Akimoto R."/>
            <person name="Nishiyashiki S."/>
            <person name="Murakami T."/>
        </authorList>
    </citation>
    <scope>NUCLEOTIDE SEQUENCE</scope>
    <source>
        <strain evidence="2">FB-5</strain>
    </source>
</reference>
<sequence length="365" mass="37646">MSAAAPPSLPRPLPRFLRLLLTLAIAAAAGGLCQWLHSPLPWMLGPLLGSAALSIVGVPLLASQRLRNGGQWVIGTALGLYFTPEVLAQVLRLAPWTLLGAAWALGLGHLFYRWLRWSMARTPGGAVDAGTAYFAAVIGGASEMAAFAERLGARVDLVAAAHSLRVLLVVVTIPFTYQFAQIHGSTPAPAAAVGVQPLGLLLLAAATAAGSWLMLRLRQPNPWVLGSLAVALAITASGHTPSALPPGLSQAAQLAIGVSLGTRFTPAFLHTAPRWLGAVALGTLGMILASAGFAWAVGQAAGLEPAAVLLGNSPGGIAEMCITAKVLELGVPLVTAFHIVRYVIVLLLTGPIHQRFIAAPAVARP</sequence>
<feature type="transmembrane region" description="Helical" evidence="1">
    <location>
        <begin position="197"/>
        <end position="215"/>
    </location>
</feature>
<feature type="transmembrane region" description="Helical" evidence="1">
    <location>
        <begin position="69"/>
        <end position="87"/>
    </location>
</feature>
<keyword evidence="3" id="KW-1185">Reference proteome</keyword>
<evidence type="ECO:0008006" key="4">
    <source>
        <dbReference type="Google" id="ProtNLM"/>
    </source>
</evidence>
<dbReference type="RefSeq" id="WP_251970508.1">
    <property type="nucleotide sequence ID" value="NZ_AP025730.1"/>
</dbReference>
<dbReference type="Pfam" id="PF05145">
    <property type="entry name" value="AbrB"/>
    <property type="match status" value="1"/>
</dbReference>
<feature type="transmembrane region" description="Helical" evidence="1">
    <location>
        <begin position="222"/>
        <end position="239"/>
    </location>
</feature>
<organism evidence="2 3">
    <name type="scientific">Sphaerotilus microaerophilus</name>
    <dbReference type="NCBI Taxonomy" id="2914710"/>
    <lineage>
        <taxon>Bacteria</taxon>
        <taxon>Pseudomonadati</taxon>
        <taxon>Pseudomonadota</taxon>
        <taxon>Betaproteobacteria</taxon>
        <taxon>Burkholderiales</taxon>
        <taxon>Sphaerotilaceae</taxon>
        <taxon>Sphaerotilus</taxon>
    </lineage>
</organism>
<dbReference type="EMBL" id="AP025730">
    <property type="protein sequence ID" value="BDI07302.1"/>
    <property type="molecule type" value="Genomic_DNA"/>
</dbReference>
<feature type="transmembrane region" description="Helical" evidence="1">
    <location>
        <begin position="93"/>
        <end position="112"/>
    </location>
</feature>
<gene>
    <name evidence="2" type="ORF">CATMQ487_42720</name>
</gene>
<keyword evidence="1" id="KW-0812">Transmembrane</keyword>
<keyword evidence="1" id="KW-1133">Transmembrane helix</keyword>
<feature type="transmembrane region" description="Helical" evidence="1">
    <location>
        <begin position="157"/>
        <end position="177"/>
    </location>
</feature>
<proteinExistence type="predicted"/>
<dbReference type="PANTHER" id="PTHR38457">
    <property type="entry name" value="REGULATOR ABRB-RELATED"/>
    <property type="match status" value="1"/>
</dbReference>
<dbReference type="PANTHER" id="PTHR38457:SF1">
    <property type="entry name" value="REGULATOR ABRB-RELATED"/>
    <property type="match status" value="1"/>
</dbReference>
<feature type="transmembrane region" description="Helical" evidence="1">
    <location>
        <begin position="43"/>
        <end position="62"/>
    </location>
</feature>
<dbReference type="InterPro" id="IPR007820">
    <property type="entry name" value="AbrB_fam"/>
</dbReference>
<protein>
    <recommendedName>
        <fullName evidence="4">AbrB family transcriptional regulator</fullName>
    </recommendedName>
</protein>
<evidence type="ECO:0000256" key="1">
    <source>
        <dbReference type="SAM" id="Phobius"/>
    </source>
</evidence>